<name>A0A413IEM3_9BACT</name>
<dbReference type="Proteomes" id="UP000283426">
    <property type="component" value="Unassembled WGS sequence"/>
</dbReference>
<sequence length="101" mass="12149">MINYAELTTYSYQMINDSLNISKLLNFLCNCAVNQNGSISEEEIRKAFEFMKARDKQNIEKELRLSDEQKEKEKQQVDAWYDYCEQMLKAELEKRCEIRNY</sequence>
<gene>
    <name evidence="1" type="ORF">DWW24_15415</name>
    <name evidence="2" type="ORF">DXA53_05140</name>
</gene>
<protein>
    <submittedName>
        <fullName evidence="2">Uncharacterized protein</fullName>
    </submittedName>
</protein>
<dbReference type="RefSeq" id="WP_013613270.1">
    <property type="nucleotide sequence ID" value="NZ_JABWDG010000018.1"/>
</dbReference>
<organism evidence="2 4">
    <name type="scientific">Odoribacter splanchnicus</name>
    <dbReference type="NCBI Taxonomy" id="28118"/>
    <lineage>
        <taxon>Bacteria</taxon>
        <taxon>Pseudomonadati</taxon>
        <taxon>Bacteroidota</taxon>
        <taxon>Bacteroidia</taxon>
        <taxon>Bacteroidales</taxon>
        <taxon>Odoribacteraceae</taxon>
        <taxon>Odoribacter</taxon>
    </lineage>
</organism>
<proteinExistence type="predicted"/>
<dbReference type="AlphaFoldDB" id="A0A413IEM3"/>
<reference evidence="3 4" key="1">
    <citation type="submission" date="2018-08" db="EMBL/GenBank/DDBJ databases">
        <title>A genome reference for cultivated species of the human gut microbiota.</title>
        <authorList>
            <person name="Zou Y."/>
            <person name="Xue W."/>
            <person name="Luo G."/>
        </authorList>
    </citation>
    <scope>NUCLEOTIDE SEQUENCE [LARGE SCALE GENOMIC DNA]</scope>
    <source>
        <strain evidence="1 3">AF14-6AC</strain>
        <strain evidence="2 4">OF03-11</strain>
    </source>
</reference>
<accession>A0A413IEM3</accession>
<comment type="caution">
    <text evidence="2">The sequence shown here is derived from an EMBL/GenBank/DDBJ whole genome shotgun (WGS) entry which is preliminary data.</text>
</comment>
<evidence type="ECO:0000313" key="2">
    <source>
        <dbReference type="EMBL" id="RGY08423.1"/>
    </source>
</evidence>
<evidence type="ECO:0000313" key="1">
    <source>
        <dbReference type="EMBL" id="RGV21169.1"/>
    </source>
</evidence>
<evidence type="ECO:0000313" key="3">
    <source>
        <dbReference type="Proteomes" id="UP000283426"/>
    </source>
</evidence>
<dbReference type="EMBL" id="QRYW01000036">
    <property type="protein sequence ID" value="RGV21169.1"/>
    <property type="molecule type" value="Genomic_DNA"/>
</dbReference>
<dbReference type="Proteomes" id="UP000284434">
    <property type="component" value="Unassembled WGS sequence"/>
</dbReference>
<dbReference type="EMBL" id="QSCO01000005">
    <property type="protein sequence ID" value="RGY08423.1"/>
    <property type="molecule type" value="Genomic_DNA"/>
</dbReference>
<evidence type="ECO:0000313" key="4">
    <source>
        <dbReference type="Proteomes" id="UP000284434"/>
    </source>
</evidence>
<dbReference type="GeneID" id="61276336"/>